<feature type="signal peptide" evidence="1">
    <location>
        <begin position="1"/>
        <end position="26"/>
    </location>
</feature>
<dbReference type="EMBL" id="BMYV01000001">
    <property type="protein sequence ID" value="GGX65106.1"/>
    <property type="molecule type" value="Genomic_DNA"/>
</dbReference>
<evidence type="ECO:0000256" key="1">
    <source>
        <dbReference type="SAM" id="SignalP"/>
    </source>
</evidence>
<dbReference type="Proteomes" id="UP000600865">
    <property type="component" value="Unassembled WGS sequence"/>
</dbReference>
<evidence type="ECO:0000313" key="2">
    <source>
        <dbReference type="EMBL" id="GGX65106.1"/>
    </source>
</evidence>
<protein>
    <recommendedName>
        <fullName evidence="4">YHS domain-containing protein</fullName>
    </recommendedName>
</protein>
<sequence length="153" mass="17496">MLRMMKRLFSALLGAGLLFSPLGASAASDVVYTNWRNNTAADGYDVVTFFSGKPQRGKAEFSTFYEGADWVFFSQANKDLFLTNPELFAPQFGGYCAWAVAKGKLAPGDPDYWHVEDGRLYFNYNARIKRLWDRQRQKFIRNADQRWPSLIAD</sequence>
<dbReference type="AlphaFoldDB" id="A0A918KIX0"/>
<dbReference type="NCBIfam" id="NF041384">
    <property type="entry name" value="YHS_seleno_dom"/>
    <property type="match status" value="1"/>
</dbReference>
<accession>A0A918KIX0</accession>
<evidence type="ECO:0008006" key="4">
    <source>
        <dbReference type="Google" id="ProtNLM"/>
    </source>
</evidence>
<feature type="chain" id="PRO_5037251375" description="YHS domain-containing protein" evidence="1">
    <location>
        <begin position="27"/>
        <end position="153"/>
    </location>
</feature>
<keyword evidence="1" id="KW-0732">Signal</keyword>
<proteinExistence type="predicted"/>
<keyword evidence="3" id="KW-1185">Reference proteome</keyword>
<name>A0A918KIX0_9PROT</name>
<organism evidence="2 3">
    <name type="scientific">Litorimonas cladophorae</name>
    <dbReference type="NCBI Taxonomy" id="1220491"/>
    <lineage>
        <taxon>Bacteria</taxon>
        <taxon>Pseudomonadati</taxon>
        <taxon>Pseudomonadota</taxon>
        <taxon>Alphaproteobacteria</taxon>
        <taxon>Maricaulales</taxon>
        <taxon>Robiginitomaculaceae</taxon>
    </lineage>
</organism>
<comment type="caution">
    <text evidence="2">The sequence shown here is derived from an EMBL/GenBank/DDBJ whole genome shotgun (WGS) entry which is preliminary data.</text>
</comment>
<reference evidence="2 3" key="1">
    <citation type="journal article" date="2014" name="Int. J. Syst. Evol. Microbiol.">
        <title>Complete genome sequence of Corynebacterium casei LMG S-19264T (=DSM 44701T), isolated from a smear-ripened cheese.</title>
        <authorList>
            <consortium name="US DOE Joint Genome Institute (JGI-PGF)"/>
            <person name="Walter F."/>
            <person name="Albersmeier A."/>
            <person name="Kalinowski J."/>
            <person name="Ruckert C."/>
        </authorList>
    </citation>
    <scope>NUCLEOTIDE SEQUENCE [LARGE SCALE GENOMIC DNA]</scope>
    <source>
        <strain evidence="2 3">KCTC 23968</strain>
    </source>
</reference>
<gene>
    <name evidence="2" type="ORF">GCM10011309_14210</name>
</gene>
<evidence type="ECO:0000313" key="3">
    <source>
        <dbReference type="Proteomes" id="UP000600865"/>
    </source>
</evidence>